<organism evidence="1 2">
    <name type="scientific">Micromonospora coerulea</name>
    <dbReference type="NCBI Taxonomy" id="47856"/>
    <lineage>
        <taxon>Bacteria</taxon>
        <taxon>Bacillati</taxon>
        <taxon>Actinomycetota</taxon>
        <taxon>Actinomycetes</taxon>
        <taxon>Micromonosporales</taxon>
        <taxon>Micromonosporaceae</taxon>
        <taxon>Micromonospora</taxon>
    </lineage>
</organism>
<evidence type="ECO:0000313" key="2">
    <source>
        <dbReference type="Proteomes" id="UP001500307"/>
    </source>
</evidence>
<comment type="caution">
    <text evidence="1">The sequence shown here is derived from an EMBL/GenBank/DDBJ whole genome shotgun (WGS) entry which is preliminary data.</text>
</comment>
<sequence>MNFDPIIVAMVSAIQMLDHASPDEVDPDFAVQVQQIMGDYLSELSPKDVPEFRRIVSRIADERSSGDPVIADYLRRLADGLASQE</sequence>
<dbReference type="EMBL" id="BAABGU010000001">
    <property type="protein sequence ID" value="GAA4561461.1"/>
    <property type="molecule type" value="Genomic_DNA"/>
</dbReference>
<protein>
    <submittedName>
        <fullName evidence="1">Uncharacterized protein</fullName>
    </submittedName>
</protein>
<name>A0ABP8S485_9ACTN</name>
<reference evidence="2" key="1">
    <citation type="journal article" date="2019" name="Int. J. Syst. Evol. Microbiol.">
        <title>The Global Catalogue of Microorganisms (GCM) 10K type strain sequencing project: providing services to taxonomists for standard genome sequencing and annotation.</title>
        <authorList>
            <consortium name="The Broad Institute Genomics Platform"/>
            <consortium name="The Broad Institute Genome Sequencing Center for Infectious Disease"/>
            <person name="Wu L."/>
            <person name="Ma J."/>
        </authorList>
    </citation>
    <scope>NUCLEOTIDE SEQUENCE [LARGE SCALE GENOMIC DNA]</scope>
    <source>
        <strain evidence="2">JCM 3175</strain>
    </source>
</reference>
<proteinExistence type="predicted"/>
<accession>A0ABP8S485</accession>
<keyword evidence="2" id="KW-1185">Reference proteome</keyword>
<gene>
    <name evidence="1" type="ORF">GCM10023176_00080</name>
</gene>
<dbReference type="RefSeq" id="WP_346115649.1">
    <property type="nucleotide sequence ID" value="NZ_BAABGU010000001.1"/>
</dbReference>
<evidence type="ECO:0000313" key="1">
    <source>
        <dbReference type="EMBL" id="GAA4561461.1"/>
    </source>
</evidence>
<dbReference type="Proteomes" id="UP001500307">
    <property type="component" value="Unassembled WGS sequence"/>
</dbReference>